<dbReference type="SUPFAM" id="SSF88946">
    <property type="entry name" value="Sigma2 domain of RNA polymerase sigma factors"/>
    <property type="match status" value="1"/>
</dbReference>
<dbReference type="Proteomes" id="UP000031599">
    <property type="component" value="Unassembled WGS sequence"/>
</dbReference>
<dbReference type="NCBIfam" id="TIGR02937">
    <property type="entry name" value="sigma70-ECF"/>
    <property type="match status" value="1"/>
</dbReference>
<feature type="domain" description="RNA polymerase sigma factor 70 region 4 type 2" evidence="7">
    <location>
        <begin position="121"/>
        <end position="172"/>
    </location>
</feature>
<dbReference type="Gene3D" id="1.10.10.10">
    <property type="entry name" value="Winged helix-like DNA-binding domain superfamily/Winged helix DNA-binding domain"/>
    <property type="match status" value="1"/>
</dbReference>
<dbReference type="InterPro" id="IPR036388">
    <property type="entry name" value="WH-like_DNA-bd_sf"/>
</dbReference>
<evidence type="ECO:0000313" key="9">
    <source>
        <dbReference type="Proteomes" id="UP000031599"/>
    </source>
</evidence>
<evidence type="ECO:0000259" key="6">
    <source>
        <dbReference type="Pfam" id="PF04542"/>
    </source>
</evidence>
<keyword evidence="4" id="KW-0238">DNA-binding</keyword>
<reference evidence="8 9" key="1">
    <citation type="submission" date="2014-12" db="EMBL/GenBank/DDBJ databases">
        <title>Genome assembly of Enhygromyxa salina DSM 15201.</title>
        <authorList>
            <person name="Sharma G."/>
            <person name="Subramanian S."/>
        </authorList>
    </citation>
    <scope>NUCLEOTIDE SEQUENCE [LARGE SCALE GENOMIC DNA]</scope>
    <source>
        <strain evidence="8 9">DSM 15201</strain>
    </source>
</reference>
<comment type="caution">
    <text evidence="8">The sequence shown here is derived from an EMBL/GenBank/DDBJ whole genome shotgun (WGS) entry which is preliminary data.</text>
</comment>
<dbReference type="EMBL" id="JMCC02000151">
    <property type="protein sequence ID" value="KIG12095.1"/>
    <property type="molecule type" value="Genomic_DNA"/>
</dbReference>
<evidence type="ECO:0000256" key="2">
    <source>
        <dbReference type="ARBA" id="ARBA00023015"/>
    </source>
</evidence>
<dbReference type="GO" id="GO:0006352">
    <property type="term" value="P:DNA-templated transcription initiation"/>
    <property type="evidence" value="ECO:0007669"/>
    <property type="project" value="InterPro"/>
</dbReference>
<keyword evidence="5" id="KW-0804">Transcription</keyword>
<protein>
    <submittedName>
        <fullName evidence="8">RNA polymerase sigma-70 factor</fullName>
    </submittedName>
</protein>
<keyword evidence="3" id="KW-0731">Sigma factor</keyword>
<comment type="similarity">
    <text evidence="1">Belongs to the sigma-70 factor family. ECF subfamily.</text>
</comment>
<dbReference type="Gene3D" id="1.10.1740.10">
    <property type="match status" value="1"/>
</dbReference>
<dbReference type="GO" id="GO:0016987">
    <property type="term" value="F:sigma factor activity"/>
    <property type="evidence" value="ECO:0007669"/>
    <property type="project" value="UniProtKB-KW"/>
</dbReference>
<feature type="domain" description="RNA polymerase sigma-70 region 2" evidence="6">
    <location>
        <begin position="30"/>
        <end position="89"/>
    </location>
</feature>
<dbReference type="Pfam" id="PF08281">
    <property type="entry name" value="Sigma70_r4_2"/>
    <property type="match status" value="1"/>
</dbReference>
<dbReference type="InterPro" id="IPR013325">
    <property type="entry name" value="RNA_pol_sigma_r2"/>
</dbReference>
<dbReference type="GO" id="GO:0003677">
    <property type="term" value="F:DNA binding"/>
    <property type="evidence" value="ECO:0007669"/>
    <property type="project" value="UniProtKB-KW"/>
</dbReference>
<dbReference type="PANTHER" id="PTHR43133">
    <property type="entry name" value="RNA POLYMERASE ECF-TYPE SIGMA FACTO"/>
    <property type="match status" value="1"/>
</dbReference>
<sequence>MTSMVSDDELLAAWRAGDRRAGSTLFGRHYETVRRFFVNKVDTDLEDIIQRTFEACATGQVRFEGRSSFLAYLRGIARHLLLQHWEGRQHRGRDVPIDELSLADLGAGPSSVLARNRADKRLLDALRQIRLADQELLELYYWEGLSGAALAEVLAIPEDTVRSRLRRAKLALKKEYLRLERFAGVPESSDQDLEGWARKLRERLDVVESGG</sequence>
<dbReference type="SUPFAM" id="SSF88659">
    <property type="entry name" value="Sigma3 and sigma4 domains of RNA polymerase sigma factors"/>
    <property type="match status" value="1"/>
</dbReference>
<keyword evidence="2" id="KW-0805">Transcription regulation</keyword>
<gene>
    <name evidence="8" type="ORF">DB30_02040</name>
</gene>
<accession>A0A0C2CQV6</accession>
<evidence type="ECO:0000256" key="4">
    <source>
        <dbReference type="ARBA" id="ARBA00023125"/>
    </source>
</evidence>
<dbReference type="InterPro" id="IPR039425">
    <property type="entry name" value="RNA_pol_sigma-70-like"/>
</dbReference>
<dbReference type="AlphaFoldDB" id="A0A0C2CQV6"/>
<evidence type="ECO:0000256" key="5">
    <source>
        <dbReference type="ARBA" id="ARBA00023163"/>
    </source>
</evidence>
<evidence type="ECO:0000313" key="8">
    <source>
        <dbReference type="EMBL" id="KIG12095.1"/>
    </source>
</evidence>
<name>A0A0C2CQV6_9BACT</name>
<evidence type="ECO:0000256" key="3">
    <source>
        <dbReference type="ARBA" id="ARBA00023082"/>
    </source>
</evidence>
<dbReference type="PANTHER" id="PTHR43133:SF8">
    <property type="entry name" value="RNA POLYMERASE SIGMA FACTOR HI_1459-RELATED"/>
    <property type="match status" value="1"/>
</dbReference>
<dbReference type="InterPro" id="IPR007627">
    <property type="entry name" value="RNA_pol_sigma70_r2"/>
</dbReference>
<evidence type="ECO:0000256" key="1">
    <source>
        <dbReference type="ARBA" id="ARBA00010641"/>
    </source>
</evidence>
<proteinExistence type="inferred from homology"/>
<dbReference type="InterPro" id="IPR013324">
    <property type="entry name" value="RNA_pol_sigma_r3/r4-like"/>
</dbReference>
<dbReference type="InterPro" id="IPR013249">
    <property type="entry name" value="RNA_pol_sigma70_r4_t2"/>
</dbReference>
<dbReference type="Pfam" id="PF04542">
    <property type="entry name" value="Sigma70_r2"/>
    <property type="match status" value="1"/>
</dbReference>
<organism evidence="8 9">
    <name type="scientific">Enhygromyxa salina</name>
    <dbReference type="NCBI Taxonomy" id="215803"/>
    <lineage>
        <taxon>Bacteria</taxon>
        <taxon>Pseudomonadati</taxon>
        <taxon>Myxococcota</taxon>
        <taxon>Polyangia</taxon>
        <taxon>Nannocystales</taxon>
        <taxon>Nannocystaceae</taxon>
        <taxon>Enhygromyxa</taxon>
    </lineage>
</organism>
<dbReference type="InterPro" id="IPR014284">
    <property type="entry name" value="RNA_pol_sigma-70_dom"/>
</dbReference>
<evidence type="ECO:0000259" key="7">
    <source>
        <dbReference type="Pfam" id="PF08281"/>
    </source>
</evidence>